<reference evidence="3" key="1">
    <citation type="submission" date="2011-02" db="EMBL/GenBank/DDBJ databases">
        <title>The Genome Sequence of Capsaspora owczarzaki ATCC 30864.</title>
        <authorList>
            <person name="Russ C."/>
            <person name="Cuomo C."/>
            <person name="Burger G."/>
            <person name="Gray M.W."/>
            <person name="Holland P.W.H."/>
            <person name="King N."/>
            <person name="Lang F.B.F."/>
            <person name="Roger A.J."/>
            <person name="Ruiz-Trillo I."/>
            <person name="Young S.K."/>
            <person name="Zeng Q."/>
            <person name="Gargeya S."/>
            <person name="Alvarado L."/>
            <person name="Berlin A."/>
            <person name="Chapman S.B."/>
            <person name="Chen Z."/>
            <person name="Freedman E."/>
            <person name="Gellesch M."/>
            <person name="Goldberg J."/>
            <person name="Griggs A."/>
            <person name="Gujja S."/>
            <person name="Heilman E."/>
            <person name="Heiman D."/>
            <person name="Howarth C."/>
            <person name="Mehta T."/>
            <person name="Neiman D."/>
            <person name="Pearson M."/>
            <person name="Roberts A."/>
            <person name="Saif S."/>
            <person name="Shea T."/>
            <person name="Shenoy N."/>
            <person name="Sisk P."/>
            <person name="Stolte C."/>
            <person name="Sykes S."/>
            <person name="White J."/>
            <person name="Yandava C."/>
            <person name="Haas B."/>
            <person name="Nusbaum C."/>
            <person name="Birren B."/>
        </authorList>
    </citation>
    <scope>NUCLEOTIDE SEQUENCE</scope>
    <source>
        <strain evidence="3">ATCC 30864</strain>
    </source>
</reference>
<evidence type="ECO:0000313" key="2">
    <source>
        <dbReference type="EMBL" id="KJE89063.1"/>
    </source>
</evidence>
<gene>
    <name evidence="2" type="ORF">CAOG_000614</name>
</gene>
<dbReference type="InterPro" id="IPR041664">
    <property type="entry name" value="AAA_16"/>
</dbReference>
<dbReference type="AlphaFoldDB" id="A0A0D2WIV2"/>
<sequence length="408" mass="44946">MVFAQLVRRYLTFKAATGTCLLIGGFYGYSHYIKHADDRLNERVSAAGVATAYLHKHQEYETKSPEALNCHAAAQKQLGSLLEQAASVILVGGNRGSGKTWTVRHVLFRHLQKNPDKLVYALTTAGPMTEARLVDALVDTFNLNSPSKVRDVTVGSAGLGMTLVPADAQPTDRYRQAIKAIDKFLDQQKKENKAVLLVVDDLENFGASETDRDIALALMNQLQSWAIDEKLKVIAISSSPVASDSLTDNLHGTQMHRVDIDALNRDEAVAYTKALMSIQNAPNTVTPAFLVEHVGVLPAHLCAAVARLATISGPQLVVELQRDAKKQLVRTMVHSHRVGDTTFYPVLRAILKKQLNIRHPLVLSTSLELLEKKGLVTFNIETMVYTFVSPVVTAAASDLARQSWWHFF</sequence>
<dbReference type="RefSeq" id="XP_004365485.1">
    <property type="nucleotide sequence ID" value="XM_004365428.1"/>
</dbReference>
<accession>A0A0D2WIV2</accession>
<organism evidence="2 3">
    <name type="scientific">Capsaspora owczarzaki (strain ATCC 30864)</name>
    <dbReference type="NCBI Taxonomy" id="595528"/>
    <lineage>
        <taxon>Eukaryota</taxon>
        <taxon>Filasterea</taxon>
        <taxon>Capsaspora</taxon>
    </lineage>
</organism>
<protein>
    <recommendedName>
        <fullName evidence="1">Orc1-like AAA ATPase domain-containing protein</fullName>
    </recommendedName>
</protein>
<dbReference type="InterPro" id="IPR027417">
    <property type="entry name" value="P-loop_NTPase"/>
</dbReference>
<dbReference type="EMBL" id="KE346360">
    <property type="protein sequence ID" value="KJE89063.1"/>
    <property type="molecule type" value="Genomic_DNA"/>
</dbReference>
<dbReference type="Gene3D" id="3.40.50.300">
    <property type="entry name" value="P-loop containing nucleotide triphosphate hydrolases"/>
    <property type="match status" value="1"/>
</dbReference>
<keyword evidence="3" id="KW-1185">Reference proteome</keyword>
<proteinExistence type="predicted"/>
<dbReference type="Pfam" id="PF13191">
    <property type="entry name" value="AAA_16"/>
    <property type="match status" value="1"/>
</dbReference>
<name>A0A0D2WIV2_CAPO3</name>
<feature type="domain" description="Orc1-like AAA ATPase" evidence="1">
    <location>
        <begin position="76"/>
        <end position="224"/>
    </location>
</feature>
<dbReference type="SUPFAM" id="SSF52540">
    <property type="entry name" value="P-loop containing nucleoside triphosphate hydrolases"/>
    <property type="match status" value="1"/>
</dbReference>
<evidence type="ECO:0000259" key="1">
    <source>
        <dbReference type="Pfam" id="PF13191"/>
    </source>
</evidence>
<evidence type="ECO:0000313" key="3">
    <source>
        <dbReference type="Proteomes" id="UP000008743"/>
    </source>
</evidence>
<dbReference type="Proteomes" id="UP000008743">
    <property type="component" value="Unassembled WGS sequence"/>
</dbReference>
<dbReference type="InParanoid" id="A0A0D2WIV2"/>